<dbReference type="Proteomes" id="UP000887561">
    <property type="component" value="Unplaced"/>
</dbReference>
<dbReference type="GO" id="GO:0051453">
    <property type="term" value="P:regulation of intracellular pH"/>
    <property type="evidence" value="ECO:0007669"/>
    <property type="project" value="TreeGrafter"/>
</dbReference>
<dbReference type="Pfam" id="PF00955">
    <property type="entry name" value="HCO3_cotransp"/>
    <property type="match status" value="1"/>
</dbReference>
<evidence type="ECO:0000313" key="18">
    <source>
        <dbReference type="WBParaSite" id="scaffold5218_cov161.g9256"/>
    </source>
</evidence>
<keyword evidence="9" id="KW-0472">Membrane</keyword>
<dbReference type="GO" id="GO:0006820">
    <property type="term" value="P:monoatomic anion transport"/>
    <property type="evidence" value="ECO:0007669"/>
    <property type="project" value="InterPro"/>
</dbReference>
<accession>A0A915MW63</accession>
<evidence type="ECO:0000256" key="13">
    <source>
        <dbReference type="SAM" id="MobiDB-lite"/>
    </source>
</evidence>
<reference evidence="18" key="1">
    <citation type="submission" date="2022-11" db="UniProtKB">
        <authorList>
            <consortium name="WormBaseParasite"/>
        </authorList>
    </citation>
    <scope>IDENTIFICATION</scope>
</reference>
<evidence type="ECO:0000256" key="9">
    <source>
        <dbReference type="ARBA" id="ARBA00023136"/>
    </source>
</evidence>
<evidence type="ECO:0000256" key="1">
    <source>
        <dbReference type="ARBA" id="ARBA00004651"/>
    </source>
</evidence>
<keyword evidence="5" id="KW-0812">Transmembrane</keyword>
<dbReference type="GO" id="GO:0008510">
    <property type="term" value="F:sodium:bicarbonate symporter activity"/>
    <property type="evidence" value="ECO:0007669"/>
    <property type="project" value="TreeGrafter"/>
</dbReference>
<dbReference type="AlphaFoldDB" id="A0A915MW63"/>
<evidence type="ECO:0000256" key="4">
    <source>
        <dbReference type="ARBA" id="ARBA00022475"/>
    </source>
</evidence>
<feature type="compositionally biased region" description="Basic and acidic residues" evidence="13">
    <location>
        <begin position="1"/>
        <end position="11"/>
    </location>
</feature>
<feature type="compositionally biased region" description="Polar residues" evidence="13">
    <location>
        <begin position="16"/>
        <end position="28"/>
    </location>
</feature>
<dbReference type="GO" id="GO:0005452">
    <property type="term" value="F:solute:inorganic anion antiporter activity"/>
    <property type="evidence" value="ECO:0007669"/>
    <property type="project" value="InterPro"/>
</dbReference>
<feature type="domain" description="Laminin/attractin/netrin-like EGF" evidence="16">
    <location>
        <begin position="268"/>
        <end position="298"/>
    </location>
</feature>
<dbReference type="Pfam" id="PF00053">
    <property type="entry name" value="EGF_laminin"/>
    <property type="match status" value="1"/>
</dbReference>
<keyword evidence="4" id="KW-1003">Cell membrane</keyword>
<keyword evidence="10" id="KW-1015">Disulfide bond</keyword>
<dbReference type="WBParaSite" id="scaffold5218_cov161.g9256">
    <property type="protein sequence ID" value="scaffold5218_cov161.g9256"/>
    <property type="gene ID" value="scaffold5218_cov161.g9256"/>
</dbReference>
<comment type="subcellular location">
    <subcellularLocation>
        <location evidence="1">Cell membrane</location>
        <topology evidence="1">Multi-pass membrane protein</topology>
    </subcellularLocation>
</comment>
<evidence type="ECO:0000256" key="5">
    <source>
        <dbReference type="ARBA" id="ARBA00022692"/>
    </source>
</evidence>
<evidence type="ECO:0000313" key="17">
    <source>
        <dbReference type="Proteomes" id="UP000887561"/>
    </source>
</evidence>
<organism evidence="17 18">
    <name type="scientific">Meloidogyne javanica</name>
    <name type="common">Root-knot nematode worm</name>
    <dbReference type="NCBI Taxonomy" id="6303"/>
    <lineage>
        <taxon>Eukaryota</taxon>
        <taxon>Metazoa</taxon>
        <taxon>Ecdysozoa</taxon>
        <taxon>Nematoda</taxon>
        <taxon>Chromadorea</taxon>
        <taxon>Rhabditida</taxon>
        <taxon>Tylenchina</taxon>
        <taxon>Tylenchomorpha</taxon>
        <taxon>Tylenchoidea</taxon>
        <taxon>Meloidogynidae</taxon>
        <taxon>Meloidogyninae</taxon>
        <taxon>Meloidogyne</taxon>
        <taxon>Meloidogyne incognita group</taxon>
    </lineage>
</organism>
<dbReference type="InterPro" id="IPR011531">
    <property type="entry name" value="HCO3_transpt-like_TM_dom"/>
</dbReference>
<dbReference type="GO" id="GO:0005604">
    <property type="term" value="C:basement membrane"/>
    <property type="evidence" value="ECO:0007669"/>
    <property type="project" value="UniProtKB-ARBA"/>
</dbReference>
<keyword evidence="3" id="KW-0813">Transport</keyword>
<protein>
    <submittedName>
        <fullName evidence="18">Bicarbonate transporter-like transmembrane domain-containing protein</fullName>
    </submittedName>
</protein>
<keyword evidence="7" id="KW-0677">Repeat</keyword>
<evidence type="ECO:0000256" key="10">
    <source>
        <dbReference type="ARBA" id="ARBA00023157"/>
    </source>
</evidence>
<evidence type="ECO:0000256" key="2">
    <source>
        <dbReference type="ARBA" id="ARBA00010993"/>
    </source>
</evidence>
<evidence type="ECO:0000256" key="3">
    <source>
        <dbReference type="ARBA" id="ARBA00022448"/>
    </source>
</evidence>
<dbReference type="FunFam" id="2.10.25.10:FF:000188">
    <property type="entry name" value="Laminin subunit gamma 2"/>
    <property type="match status" value="1"/>
</dbReference>
<proteinExistence type="inferred from homology"/>
<evidence type="ECO:0000256" key="11">
    <source>
        <dbReference type="ARBA" id="ARBA00023180"/>
    </source>
</evidence>
<dbReference type="InterPro" id="IPR003020">
    <property type="entry name" value="HCO3_transpt_euk"/>
</dbReference>
<dbReference type="FunFam" id="1.10.287.570:FF:000001">
    <property type="entry name" value="Anion exchange protein"/>
    <property type="match status" value="1"/>
</dbReference>
<name>A0A915MW63_MELJA</name>
<dbReference type="PRINTS" id="PR01231">
    <property type="entry name" value="HCO3TRNSPORT"/>
</dbReference>
<dbReference type="GO" id="GO:0005886">
    <property type="term" value="C:plasma membrane"/>
    <property type="evidence" value="ECO:0007669"/>
    <property type="project" value="UniProtKB-SubCell"/>
</dbReference>
<dbReference type="Gene3D" id="1.10.287.570">
    <property type="entry name" value="Helical hairpin bin"/>
    <property type="match status" value="1"/>
</dbReference>
<feature type="domain" description="Bicarbonate transporter-like transmembrane" evidence="15">
    <location>
        <begin position="90"/>
        <end position="201"/>
    </location>
</feature>
<keyword evidence="8" id="KW-1133">Transmembrane helix</keyword>
<keyword evidence="17" id="KW-1185">Reference proteome</keyword>
<feature type="region of interest" description="Disordered" evidence="13">
    <location>
        <begin position="1"/>
        <end position="56"/>
    </location>
</feature>
<evidence type="ECO:0000259" key="14">
    <source>
        <dbReference type="Pfam" id="PF00053"/>
    </source>
</evidence>
<evidence type="ECO:0000259" key="16">
    <source>
        <dbReference type="Pfam" id="PF24973"/>
    </source>
</evidence>
<evidence type="ECO:0000256" key="12">
    <source>
        <dbReference type="ARBA" id="ARBA00023292"/>
    </source>
</evidence>
<evidence type="ECO:0000256" key="8">
    <source>
        <dbReference type="ARBA" id="ARBA00022989"/>
    </source>
</evidence>
<dbReference type="CDD" id="cd00055">
    <property type="entry name" value="EGF_Lam"/>
    <property type="match status" value="1"/>
</dbReference>
<dbReference type="SUPFAM" id="SSF57196">
    <property type="entry name" value="EGF/Laminin"/>
    <property type="match status" value="1"/>
</dbReference>
<keyword evidence="11" id="KW-0325">Glycoprotein</keyword>
<dbReference type="Pfam" id="PF24973">
    <property type="entry name" value="EGF_LMN_ATRN"/>
    <property type="match status" value="1"/>
</dbReference>
<dbReference type="PANTHER" id="PTHR11453:SF36">
    <property type="entry name" value="ANION EXCHANGE PROTEIN"/>
    <property type="match status" value="1"/>
</dbReference>
<dbReference type="Gene3D" id="2.170.300.10">
    <property type="entry name" value="Tie2 ligand-binding domain superfamily"/>
    <property type="match status" value="1"/>
</dbReference>
<dbReference type="PANTHER" id="PTHR11453">
    <property type="entry name" value="ANION EXCHANGE PROTEIN"/>
    <property type="match status" value="1"/>
</dbReference>
<sequence length="307" mass="34100">MHWPFNDRIRIEAPSTIPNQQSRIQPSAKSDKFSCNKLAGTSTEDPTTGLPCGSNGKDLDGIGGSKLAWKKFRRRGGHGQDPGLRRTGKLFGGLIRKAPPPHYLSDFTDALNLQCIATTCFMYFALLAPIVTFGGLLEEATHQRMAAMENLASGAICGIIYHLFSGQPLTIIGSTGPVLVFETIGFDICNTMSVKYFGIYVLDMGHGKCECTHNMNGMNSDNCEDFHNDSSWRPGIEDQSNECKRCEWNDHATRYHFDWAVYNASGFSSGGVRDGCQHNTMGNNCEQCKPNFYRDPQRRFKDNGMDI</sequence>
<comment type="similarity">
    <text evidence="2">Belongs to the anion exchanger (TC 2.A.31) family.</text>
</comment>
<keyword evidence="6" id="KW-0732">Signal</keyword>
<keyword evidence="12" id="KW-0424">Laminin EGF-like domain</keyword>
<dbReference type="InterPro" id="IPR056863">
    <property type="entry name" value="LMN_ATRN_NET-like_EGF"/>
</dbReference>
<evidence type="ECO:0000259" key="15">
    <source>
        <dbReference type="Pfam" id="PF00955"/>
    </source>
</evidence>
<evidence type="ECO:0000256" key="7">
    <source>
        <dbReference type="ARBA" id="ARBA00022737"/>
    </source>
</evidence>
<evidence type="ECO:0000256" key="6">
    <source>
        <dbReference type="ARBA" id="ARBA00022729"/>
    </source>
</evidence>
<feature type="domain" description="Laminin EGF-like" evidence="14">
    <location>
        <begin position="205"/>
        <end position="232"/>
    </location>
</feature>
<dbReference type="InterPro" id="IPR002049">
    <property type="entry name" value="LE_dom"/>
</dbReference>